<accession>A0A9X3XE40</accession>
<feature type="transmembrane region" description="Helical" evidence="1">
    <location>
        <begin position="310"/>
        <end position="329"/>
    </location>
</feature>
<keyword evidence="1" id="KW-1133">Transmembrane helix</keyword>
<evidence type="ECO:0000313" key="2">
    <source>
        <dbReference type="EMBL" id="MDC3988557.1"/>
    </source>
</evidence>
<name>A0A9X3XE40_9BACT</name>
<dbReference type="RefSeq" id="WP_272427852.1">
    <property type="nucleotide sequence ID" value="NZ_JAGTJJ010000076.1"/>
</dbReference>
<proteinExistence type="predicted"/>
<reference evidence="2 3" key="1">
    <citation type="submission" date="2021-04" db="EMBL/GenBank/DDBJ databases">
        <title>Genome analysis of Polyangium sp.</title>
        <authorList>
            <person name="Li Y."/>
            <person name="Wang J."/>
        </authorList>
    </citation>
    <scope>NUCLEOTIDE SEQUENCE [LARGE SCALE GENOMIC DNA]</scope>
    <source>
        <strain evidence="2 3">SDU14</strain>
    </source>
</reference>
<dbReference type="EMBL" id="JAGTJJ010000076">
    <property type="protein sequence ID" value="MDC3988557.1"/>
    <property type="molecule type" value="Genomic_DNA"/>
</dbReference>
<feature type="transmembrane region" description="Helical" evidence="1">
    <location>
        <begin position="120"/>
        <end position="144"/>
    </location>
</feature>
<sequence length="366" mass="38603">MSAAPPRSKLRAAFLFVAKLALVGVGLLVTSFAAPPAWIHVLGGSLVALALVVVLSRAKGRRIVTAFGLLATAPLLVFAAKLGMDARITSAPLGCACSYCLGDWDLAGLAFWPFQQPDGWFAFLAPFTFPLVGALGALVPLLLVRARVSFSRRIRAGGGLVLRAGSLASMALAAALLVHGFVHAARYPAADTYLPSLPEAGLLPPALGKPTEVLDYRVSKFPAILDVYKDHVDGLSIERSCNVLGSLCEFSIGGQRTCQNLVERSAAVTLRRDAAHDFITIDDGSHRFAFRGGTLIHVTTNDIADAVSPARGWLVVGCLGMLLAGWLAVRRRRAEERLDAAALDVLAAAAAWIGIAPLLATLPLPF</sequence>
<gene>
    <name evidence="2" type="ORF">KEG57_49275</name>
</gene>
<comment type="caution">
    <text evidence="2">The sequence shown here is derived from an EMBL/GenBank/DDBJ whole genome shotgun (WGS) entry which is preliminary data.</text>
</comment>
<protein>
    <submittedName>
        <fullName evidence="2">Uncharacterized protein</fullName>
    </submittedName>
</protein>
<feature type="transmembrane region" description="Helical" evidence="1">
    <location>
        <begin position="12"/>
        <end position="32"/>
    </location>
</feature>
<feature type="transmembrane region" description="Helical" evidence="1">
    <location>
        <begin position="38"/>
        <end position="56"/>
    </location>
</feature>
<feature type="transmembrane region" description="Helical" evidence="1">
    <location>
        <begin position="156"/>
        <end position="178"/>
    </location>
</feature>
<feature type="transmembrane region" description="Helical" evidence="1">
    <location>
        <begin position="63"/>
        <end position="84"/>
    </location>
</feature>
<organism evidence="2 3">
    <name type="scientific">Polyangium jinanense</name>
    <dbReference type="NCBI Taxonomy" id="2829994"/>
    <lineage>
        <taxon>Bacteria</taxon>
        <taxon>Pseudomonadati</taxon>
        <taxon>Myxococcota</taxon>
        <taxon>Polyangia</taxon>
        <taxon>Polyangiales</taxon>
        <taxon>Polyangiaceae</taxon>
        <taxon>Polyangium</taxon>
    </lineage>
</organism>
<keyword evidence="1" id="KW-0812">Transmembrane</keyword>
<dbReference type="AlphaFoldDB" id="A0A9X3XE40"/>
<evidence type="ECO:0000256" key="1">
    <source>
        <dbReference type="SAM" id="Phobius"/>
    </source>
</evidence>
<evidence type="ECO:0000313" key="3">
    <source>
        <dbReference type="Proteomes" id="UP001151081"/>
    </source>
</evidence>
<dbReference type="Proteomes" id="UP001151081">
    <property type="component" value="Unassembled WGS sequence"/>
</dbReference>
<keyword evidence="3" id="KW-1185">Reference proteome</keyword>
<feature type="transmembrane region" description="Helical" evidence="1">
    <location>
        <begin position="341"/>
        <end position="360"/>
    </location>
</feature>
<keyword evidence="1" id="KW-0472">Membrane</keyword>